<feature type="signal peptide" evidence="2">
    <location>
        <begin position="1"/>
        <end position="19"/>
    </location>
</feature>
<dbReference type="EMBL" id="JABMIG020000219">
    <property type="protein sequence ID" value="KAL3785169.1"/>
    <property type="molecule type" value="Genomic_DNA"/>
</dbReference>
<keyword evidence="2" id="KW-0732">Signal</keyword>
<keyword evidence="4" id="KW-1185">Reference proteome</keyword>
<name>A0ABD3PAW3_9STRA</name>
<gene>
    <name evidence="3" type="ORF">HJC23_013835</name>
</gene>
<evidence type="ECO:0000256" key="2">
    <source>
        <dbReference type="SAM" id="SignalP"/>
    </source>
</evidence>
<evidence type="ECO:0000313" key="3">
    <source>
        <dbReference type="EMBL" id="KAL3785169.1"/>
    </source>
</evidence>
<evidence type="ECO:0008006" key="5">
    <source>
        <dbReference type="Google" id="ProtNLM"/>
    </source>
</evidence>
<protein>
    <recommendedName>
        <fullName evidence="5">Secreted protein</fullName>
    </recommendedName>
</protein>
<sequence length="273" mass="30266">MTLVCILFLLAILLKLGLATTLLQGSPTNNLGLKINIDIRPQQLNRGTTLHKTKIIVLHRIPSPTVILPLALIPHNVRAKLLPRQIHKLPLPILVLDQRHAGNPLIQRLGALFTHVPIRMARRRHVLDGFPRVVAGTVAHPSDAIERDTSFVGAAVDDFLNFEEVDAVGFVFLVRFVVGVVLGSLAGALLRRWPFFLALSPSRFNSYDNTTTSPSFDQVVIAGEGKPFLRMDAFERRCGDYKRTGVHGAQFRIFTVKLRKEWAVPTASSRGAI</sequence>
<keyword evidence="1" id="KW-0812">Transmembrane</keyword>
<evidence type="ECO:0000313" key="4">
    <source>
        <dbReference type="Proteomes" id="UP001516023"/>
    </source>
</evidence>
<feature type="chain" id="PRO_5044817096" description="Secreted protein" evidence="2">
    <location>
        <begin position="20"/>
        <end position="273"/>
    </location>
</feature>
<keyword evidence="1" id="KW-1133">Transmembrane helix</keyword>
<proteinExistence type="predicted"/>
<comment type="caution">
    <text evidence="3">The sequence shown here is derived from an EMBL/GenBank/DDBJ whole genome shotgun (WGS) entry which is preliminary data.</text>
</comment>
<feature type="transmembrane region" description="Helical" evidence="1">
    <location>
        <begin position="167"/>
        <end position="190"/>
    </location>
</feature>
<dbReference type="Proteomes" id="UP001516023">
    <property type="component" value="Unassembled WGS sequence"/>
</dbReference>
<reference evidence="3 4" key="1">
    <citation type="journal article" date="2020" name="G3 (Bethesda)">
        <title>Improved Reference Genome for Cyclotella cryptica CCMP332, a Model for Cell Wall Morphogenesis, Salinity Adaptation, and Lipid Production in Diatoms (Bacillariophyta).</title>
        <authorList>
            <person name="Roberts W.R."/>
            <person name="Downey K.M."/>
            <person name="Ruck E.C."/>
            <person name="Traller J.C."/>
            <person name="Alverson A.J."/>
        </authorList>
    </citation>
    <scope>NUCLEOTIDE SEQUENCE [LARGE SCALE GENOMIC DNA]</scope>
    <source>
        <strain evidence="3 4">CCMP332</strain>
    </source>
</reference>
<dbReference type="AlphaFoldDB" id="A0ABD3PAW3"/>
<organism evidence="3 4">
    <name type="scientific">Cyclotella cryptica</name>
    <dbReference type="NCBI Taxonomy" id="29204"/>
    <lineage>
        <taxon>Eukaryota</taxon>
        <taxon>Sar</taxon>
        <taxon>Stramenopiles</taxon>
        <taxon>Ochrophyta</taxon>
        <taxon>Bacillariophyta</taxon>
        <taxon>Coscinodiscophyceae</taxon>
        <taxon>Thalassiosirophycidae</taxon>
        <taxon>Stephanodiscales</taxon>
        <taxon>Stephanodiscaceae</taxon>
        <taxon>Cyclotella</taxon>
    </lineage>
</organism>
<keyword evidence="1" id="KW-0472">Membrane</keyword>
<accession>A0ABD3PAW3</accession>
<evidence type="ECO:0000256" key="1">
    <source>
        <dbReference type="SAM" id="Phobius"/>
    </source>
</evidence>